<name>A0A8S5P0V0_9CAUD</name>
<sequence length="31" mass="3471">MCSYCLNSCAFRLIILEDKSCEATILLCLNS</sequence>
<accession>A0A8S5P0V0</accession>
<organism evidence="1">
    <name type="scientific">Siphoviridae sp. ct0X023</name>
    <dbReference type="NCBI Taxonomy" id="2825295"/>
    <lineage>
        <taxon>Viruses</taxon>
        <taxon>Duplodnaviria</taxon>
        <taxon>Heunggongvirae</taxon>
        <taxon>Uroviricota</taxon>
        <taxon>Caudoviricetes</taxon>
    </lineage>
</organism>
<reference evidence="1" key="1">
    <citation type="journal article" date="2021" name="Proc. Natl. Acad. Sci. U.S.A.">
        <title>A Catalog of Tens of Thousands of Viruses from Human Metagenomes Reveals Hidden Associations with Chronic Diseases.</title>
        <authorList>
            <person name="Tisza M.J."/>
            <person name="Buck C.B."/>
        </authorList>
    </citation>
    <scope>NUCLEOTIDE SEQUENCE</scope>
    <source>
        <strain evidence="1">Ct0X023</strain>
    </source>
</reference>
<protein>
    <submittedName>
        <fullName evidence="1">Uncharacterized protein</fullName>
    </submittedName>
</protein>
<proteinExistence type="predicted"/>
<dbReference type="EMBL" id="BK015308">
    <property type="protein sequence ID" value="DAE00718.1"/>
    <property type="molecule type" value="Genomic_DNA"/>
</dbReference>
<evidence type="ECO:0000313" key="1">
    <source>
        <dbReference type="EMBL" id="DAE00718.1"/>
    </source>
</evidence>